<dbReference type="GO" id="GO:0015267">
    <property type="term" value="F:channel activity"/>
    <property type="evidence" value="ECO:0007669"/>
    <property type="project" value="InterPro"/>
</dbReference>
<dbReference type="SUPFAM" id="SSF63724">
    <property type="entry name" value="Cytolysin/lectin"/>
    <property type="match status" value="1"/>
</dbReference>
<dbReference type="GO" id="GO:0042151">
    <property type="term" value="C:nematocyst"/>
    <property type="evidence" value="ECO:0007669"/>
    <property type="project" value="UniProtKB-SubCell"/>
</dbReference>
<dbReference type="PANTHER" id="PTHR40388:SF2">
    <property type="entry name" value="ACTINOPORIN-LIKE PROTEIN"/>
    <property type="match status" value="1"/>
</dbReference>
<keyword evidence="3" id="KW-1052">Target cell membrane</keyword>
<accession>A0A0E9XYL4</accession>
<reference evidence="6" key="2">
    <citation type="journal article" date="2015" name="Fish Shellfish Immunol.">
        <title>Early steps in the European eel (Anguilla anguilla)-Vibrio vulnificus interaction in the gills: Role of the RtxA13 toxin.</title>
        <authorList>
            <person name="Callol A."/>
            <person name="Pajuelo D."/>
            <person name="Ebbesson L."/>
            <person name="Teles M."/>
            <person name="MacKenzie S."/>
            <person name="Amaro C."/>
        </authorList>
    </citation>
    <scope>NUCLEOTIDE SEQUENCE</scope>
</reference>
<dbReference type="Pfam" id="PF06369">
    <property type="entry name" value="Anemone_cytotox"/>
    <property type="match status" value="1"/>
</dbReference>
<keyword evidence="4" id="KW-1053">Target membrane</keyword>
<dbReference type="PANTHER" id="PTHR40388">
    <property type="entry name" value="BRYOPORIN"/>
    <property type="match status" value="1"/>
</dbReference>
<evidence type="ECO:0000256" key="5">
    <source>
        <dbReference type="ARBA" id="ARBA00023331"/>
    </source>
</evidence>
<dbReference type="InterPro" id="IPR050677">
    <property type="entry name" value="Actinoporin_PFT"/>
</dbReference>
<protein>
    <submittedName>
        <fullName evidence="6">Uncharacterized protein</fullName>
    </submittedName>
</protein>
<dbReference type="GO" id="GO:0046930">
    <property type="term" value="C:pore complex"/>
    <property type="evidence" value="ECO:0007669"/>
    <property type="project" value="InterPro"/>
</dbReference>
<evidence type="ECO:0000256" key="2">
    <source>
        <dbReference type="ARBA" id="ARBA00004532"/>
    </source>
</evidence>
<dbReference type="GO" id="GO:0046931">
    <property type="term" value="P:pore complex assembly"/>
    <property type="evidence" value="ECO:0007669"/>
    <property type="project" value="InterPro"/>
</dbReference>
<dbReference type="Gene3D" id="2.60.270.20">
    <property type="entry name" value="Cytolysin/lectin"/>
    <property type="match status" value="1"/>
</dbReference>
<proteinExistence type="predicted"/>
<evidence type="ECO:0000256" key="4">
    <source>
        <dbReference type="ARBA" id="ARBA00023298"/>
    </source>
</evidence>
<dbReference type="GO" id="GO:0006812">
    <property type="term" value="P:monoatomic cation transport"/>
    <property type="evidence" value="ECO:0007669"/>
    <property type="project" value="InterPro"/>
</dbReference>
<dbReference type="GO" id="GO:0044218">
    <property type="term" value="C:other organism cell membrane"/>
    <property type="evidence" value="ECO:0007669"/>
    <property type="project" value="UniProtKB-KW"/>
</dbReference>
<keyword evidence="5" id="KW-0166">Nematocyst</keyword>
<keyword evidence="4" id="KW-0472">Membrane</keyword>
<dbReference type="InterPro" id="IPR009104">
    <property type="entry name" value="Anemon_actinoporin-like"/>
</dbReference>
<dbReference type="InterPro" id="IPR015926">
    <property type="entry name" value="Cytolysin/lectin"/>
</dbReference>
<dbReference type="GO" id="GO:0051715">
    <property type="term" value="P:cytolysis in another organism"/>
    <property type="evidence" value="ECO:0007669"/>
    <property type="project" value="InterPro"/>
</dbReference>
<comment type="subcellular location">
    <subcellularLocation>
        <location evidence="2">Nematocyst</location>
    </subcellularLocation>
    <subcellularLocation>
        <location evidence="1">Target cell membrane</location>
    </subcellularLocation>
</comment>
<evidence type="ECO:0000313" key="6">
    <source>
        <dbReference type="EMBL" id="JAI06946.1"/>
    </source>
</evidence>
<reference evidence="6" key="1">
    <citation type="submission" date="2014-11" db="EMBL/GenBank/DDBJ databases">
        <authorList>
            <person name="Amaro Gonzalez C."/>
        </authorList>
    </citation>
    <scope>NUCLEOTIDE SEQUENCE</scope>
</reference>
<dbReference type="EMBL" id="GBXM01001632">
    <property type="protein sequence ID" value="JAI06946.1"/>
    <property type="molecule type" value="Transcribed_RNA"/>
</dbReference>
<sequence>MADVAAAANSDAGQNNIVVHGSVSGCLRSVIINLTNSSSCMLINPQVYTYSGYCYAPPDPVVKKWKTEVCSFGHTKGGTSGSVGVLTYDITEDQEKDAVNRLAIMFSVPYDYKQYENWFALGLFESTQACDHSLYNCMYYNTGSFKREKASGSQISFHNEKFILRGTMSPISNAEIKVDLCNKYKCDQ</sequence>
<evidence type="ECO:0000256" key="1">
    <source>
        <dbReference type="ARBA" id="ARBA00004175"/>
    </source>
</evidence>
<name>A0A0E9XYL4_ANGAN</name>
<evidence type="ECO:0000256" key="3">
    <source>
        <dbReference type="ARBA" id="ARBA00022537"/>
    </source>
</evidence>
<dbReference type="AlphaFoldDB" id="A0A0E9XYL4"/>
<organism evidence="6">
    <name type="scientific">Anguilla anguilla</name>
    <name type="common">European freshwater eel</name>
    <name type="synonym">Muraena anguilla</name>
    <dbReference type="NCBI Taxonomy" id="7936"/>
    <lineage>
        <taxon>Eukaryota</taxon>
        <taxon>Metazoa</taxon>
        <taxon>Chordata</taxon>
        <taxon>Craniata</taxon>
        <taxon>Vertebrata</taxon>
        <taxon>Euteleostomi</taxon>
        <taxon>Actinopterygii</taxon>
        <taxon>Neopterygii</taxon>
        <taxon>Teleostei</taxon>
        <taxon>Anguilliformes</taxon>
        <taxon>Anguillidae</taxon>
        <taxon>Anguilla</taxon>
    </lineage>
</organism>